<dbReference type="EMBL" id="KZ805667">
    <property type="protein sequence ID" value="PVH92578.1"/>
    <property type="molecule type" value="Genomic_DNA"/>
</dbReference>
<keyword evidence="1" id="KW-0472">Membrane</keyword>
<keyword evidence="1" id="KW-0812">Transmembrane</keyword>
<keyword evidence="3" id="KW-1185">Reference proteome</keyword>
<feature type="transmembrane region" description="Helical" evidence="1">
    <location>
        <begin position="100"/>
        <end position="118"/>
    </location>
</feature>
<sequence>MFVVLHICTVPSASTHSGETCMTTHSNAVARPWASKSRWIGLGTLSTTLDRRRQVRRRSHCSRERERECVCVCLCVPPRHPTIWILWHCLTLPSSQGGRVMLVLAVAEFINVMCYLIVNGKHSSIKRRRSRSTACRASQY</sequence>
<proteinExistence type="predicted"/>
<organism evidence="2 3">
    <name type="scientific">Periconia macrospinosa</name>
    <dbReference type="NCBI Taxonomy" id="97972"/>
    <lineage>
        <taxon>Eukaryota</taxon>
        <taxon>Fungi</taxon>
        <taxon>Dikarya</taxon>
        <taxon>Ascomycota</taxon>
        <taxon>Pezizomycotina</taxon>
        <taxon>Dothideomycetes</taxon>
        <taxon>Pleosporomycetidae</taxon>
        <taxon>Pleosporales</taxon>
        <taxon>Massarineae</taxon>
        <taxon>Periconiaceae</taxon>
        <taxon>Periconia</taxon>
    </lineage>
</organism>
<reference evidence="2 3" key="1">
    <citation type="journal article" date="2018" name="Sci. Rep.">
        <title>Comparative genomics provides insights into the lifestyle and reveals functional heterogeneity of dark septate endophytic fungi.</title>
        <authorList>
            <person name="Knapp D.G."/>
            <person name="Nemeth J.B."/>
            <person name="Barry K."/>
            <person name="Hainaut M."/>
            <person name="Henrissat B."/>
            <person name="Johnson J."/>
            <person name="Kuo A."/>
            <person name="Lim J.H.P."/>
            <person name="Lipzen A."/>
            <person name="Nolan M."/>
            <person name="Ohm R.A."/>
            <person name="Tamas L."/>
            <person name="Grigoriev I.V."/>
            <person name="Spatafora J.W."/>
            <person name="Nagy L.G."/>
            <person name="Kovacs G.M."/>
        </authorList>
    </citation>
    <scope>NUCLEOTIDE SEQUENCE [LARGE SCALE GENOMIC DNA]</scope>
    <source>
        <strain evidence="2 3">DSE2036</strain>
    </source>
</reference>
<dbReference type="AlphaFoldDB" id="A0A2V1D3I9"/>
<name>A0A2V1D3I9_9PLEO</name>
<evidence type="ECO:0000256" key="1">
    <source>
        <dbReference type="SAM" id="Phobius"/>
    </source>
</evidence>
<dbReference type="Proteomes" id="UP000244855">
    <property type="component" value="Unassembled WGS sequence"/>
</dbReference>
<gene>
    <name evidence="2" type="ORF">DM02DRAFT_271156</name>
</gene>
<accession>A0A2V1D3I9</accession>
<keyword evidence="1" id="KW-1133">Transmembrane helix</keyword>
<evidence type="ECO:0000313" key="3">
    <source>
        <dbReference type="Proteomes" id="UP000244855"/>
    </source>
</evidence>
<evidence type="ECO:0000313" key="2">
    <source>
        <dbReference type="EMBL" id="PVH92578.1"/>
    </source>
</evidence>
<protein>
    <submittedName>
        <fullName evidence="2">Uncharacterized protein</fullName>
    </submittedName>
</protein>